<dbReference type="RefSeq" id="WP_168552718.1">
    <property type="nucleotide sequence ID" value="NZ_JAAWWL010000002.1"/>
</dbReference>
<keyword evidence="2" id="KW-1185">Reference proteome</keyword>
<sequence length="138" mass="15855">MGYQKFFASLSLVILAFFFNGCDEISECVFGVNPEIHDRRLSMGVVGEQYYDVITAEVKNAVFDNSYDYFFDVLGELPPGVYFDIDRRSIELYGTPQEAGTYYFSVELFVETFDEDGFDGSPTCKEYVERQFSIRVLP</sequence>
<dbReference type="Gene3D" id="2.60.40.10">
    <property type="entry name" value="Immunoglobulins"/>
    <property type="match status" value="1"/>
</dbReference>
<evidence type="ECO:0008006" key="3">
    <source>
        <dbReference type="Google" id="ProtNLM"/>
    </source>
</evidence>
<evidence type="ECO:0000313" key="2">
    <source>
        <dbReference type="Proteomes" id="UP000718451"/>
    </source>
</evidence>
<name>A0ABX1GSE7_9FLAO</name>
<protein>
    <recommendedName>
        <fullName evidence="3">DUF4377 domain-containing protein</fullName>
    </recommendedName>
</protein>
<dbReference type="InterPro" id="IPR013783">
    <property type="entry name" value="Ig-like_fold"/>
</dbReference>
<evidence type="ECO:0000313" key="1">
    <source>
        <dbReference type="EMBL" id="NKI32524.1"/>
    </source>
</evidence>
<dbReference type="EMBL" id="JAAWWL010000002">
    <property type="protein sequence ID" value="NKI32524.1"/>
    <property type="molecule type" value="Genomic_DNA"/>
</dbReference>
<reference evidence="1 2" key="1">
    <citation type="submission" date="2020-04" db="EMBL/GenBank/DDBJ databases">
        <authorList>
            <person name="Yoon J."/>
        </authorList>
    </citation>
    <scope>NUCLEOTIDE SEQUENCE [LARGE SCALE GENOMIC DNA]</scope>
    <source>
        <strain evidence="1 2">DJ-13</strain>
    </source>
</reference>
<comment type="caution">
    <text evidence="1">The sequence shown here is derived from an EMBL/GenBank/DDBJ whole genome shotgun (WGS) entry which is preliminary data.</text>
</comment>
<dbReference type="Proteomes" id="UP000718451">
    <property type="component" value="Unassembled WGS sequence"/>
</dbReference>
<organism evidence="1 2">
    <name type="scientific">Croceivirga thetidis</name>
    <dbReference type="NCBI Taxonomy" id="2721623"/>
    <lineage>
        <taxon>Bacteria</taxon>
        <taxon>Pseudomonadati</taxon>
        <taxon>Bacteroidota</taxon>
        <taxon>Flavobacteriia</taxon>
        <taxon>Flavobacteriales</taxon>
        <taxon>Flavobacteriaceae</taxon>
        <taxon>Croceivirga</taxon>
    </lineage>
</organism>
<accession>A0ABX1GSE7</accession>
<proteinExistence type="predicted"/>
<gene>
    <name evidence="1" type="ORF">HCU67_11260</name>
</gene>